<evidence type="ECO:0000313" key="6">
    <source>
        <dbReference type="EMBL" id="PCI94171.1"/>
    </source>
</evidence>
<keyword evidence="1" id="KW-0808">Transferase</keyword>
<dbReference type="GO" id="GO:0006261">
    <property type="term" value="P:DNA-templated DNA replication"/>
    <property type="evidence" value="ECO:0007669"/>
    <property type="project" value="TreeGrafter"/>
</dbReference>
<evidence type="ECO:0000256" key="1">
    <source>
        <dbReference type="ARBA" id="ARBA00022679"/>
    </source>
</evidence>
<reference evidence="7" key="1">
    <citation type="submission" date="2017-08" db="EMBL/GenBank/DDBJ databases">
        <title>A dynamic microbial community with high functional redundancy inhabits the cold, oxic subseafloor aquifer.</title>
        <authorList>
            <person name="Tully B.J."/>
            <person name="Wheat C.G."/>
            <person name="Glazer B.T."/>
            <person name="Huber J.A."/>
        </authorList>
    </citation>
    <scope>NUCLEOTIDE SEQUENCE [LARGE SCALE GENOMIC DNA]</scope>
</reference>
<sequence length="356" mass="40928">MKVLSKRSSFTMVKPYKACRVKLQTYQAFKQHLKQHFDDTTDHFFAVLGMDFYEREIIIKEILANFKSARIVYIDALESNFATLRSELESGDLFSEKKVVVLKSIEKASKTFIKDLSAYCEVASTYSLILDGEKLEKSFYDKVTKRLVALDLTKEKPWDRKARIISWLGFFVKRDGKQLSPDLADHLYESSEKQLSIMIQELNKLICYTKGSENITLADFKEISSSQAQEKLWNLSEGLVFQNNKKCFEEAVCKKLDAQTFHQLLAQLRYHLQIAAKIQALKQSGDTAMLSHFPRLLPKTFDKYERALTSMPQDYATNALMSLFDAEAKAKSISVDENVLFLELITKMHTRATAGR</sequence>
<proteinExistence type="predicted"/>
<dbReference type="GO" id="GO:0009360">
    <property type="term" value="C:DNA polymerase III complex"/>
    <property type="evidence" value="ECO:0007669"/>
    <property type="project" value="InterPro"/>
</dbReference>
<comment type="caution">
    <text evidence="6">The sequence shown here is derived from an EMBL/GenBank/DDBJ whole genome shotgun (WGS) entry which is preliminary data.</text>
</comment>
<accession>A0A2A4YHL4</accession>
<dbReference type="EMBL" id="NVUU01000044">
    <property type="protein sequence ID" value="PCI94171.1"/>
    <property type="molecule type" value="Genomic_DNA"/>
</dbReference>
<organism evidence="6 7">
    <name type="scientific">Aerophobetes bacterium</name>
    <dbReference type="NCBI Taxonomy" id="2030807"/>
    <lineage>
        <taxon>Bacteria</taxon>
        <taxon>Candidatus Aerophobota</taxon>
    </lineage>
</organism>
<dbReference type="Gene3D" id="1.10.8.60">
    <property type="match status" value="1"/>
</dbReference>
<dbReference type="InterPro" id="IPR010372">
    <property type="entry name" value="DNA_pol3_delta_N"/>
</dbReference>
<evidence type="ECO:0000259" key="5">
    <source>
        <dbReference type="Pfam" id="PF06144"/>
    </source>
</evidence>
<dbReference type="PANTHER" id="PTHR34388:SF1">
    <property type="entry name" value="DNA POLYMERASE III SUBUNIT DELTA"/>
    <property type="match status" value="1"/>
</dbReference>
<dbReference type="Proteomes" id="UP000217838">
    <property type="component" value="Unassembled WGS sequence"/>
</dbReference>
<keyword evidence="2" id="KW-0548">Nucleotidyltransferase</keyword>
<dbReference type="SUPFAM" id="SSF52540">
    <property type="entry name" value="P-loop containing nucleoside triphosphate hydrolases"/>
    <property type="match status" value="1"/>
</dbReference>
<dbReference type="GO" id="GO:0003887">
    <property type="term" value="F:DNA-directed DNA polymerase activity"/>
    <property type="evidence" value="ECO:0007669"/>
    <property type="project" value="UniProtKB-KW"/>
</dbReference>
<dbReference type="InterPro" id="IPR027417">
    <property type="entry name" value="P-loop_NTPase"/>
</dbReference>
<dbReference type="Gene3D" id="3.40.50.300">
    <property type="entry name" value="P-loop containing nucleotide triphosphate hydrolases"/>
    <property type="match status" value="1"/>
</dbReference>
<keyword evidence="3" id="KW-0235">DNA replication</keyword>
<dbReference type="Pfam" id="PF06144">
    <property type="entry name" value="DNA_pol3_delta"/>
    <property type="match status" value="1"/>
</dbReference>
<feature type="domain" description="DNA polymerase III delta N-terminal" evidence="5">
    <location>
        <begin position="58"/>
        <end position="136"/>
    </location>
</feature>
<dbReference type="GO" id="GO:0003677">
    <property type="term" value="F:DNA binding"/>
    <property type="evidence" value="ECO:0007669"/>
    <property type="project" value="InterPro"/>
</dbReference>
<keyword evidence="4" id="KW-0239">DNA-directed DNA polymerase</keyword>
<evidence type="ECO:0000313" key="7">
    <source>
        <dbReference type="Proteomes" id="UP000217838"/>
    </source>
</evidence>
<evidence type="ECO:0000256" key="4">
    <source>
        <dbReference type="ARBA" id="ARBA00022932"/>
    </source>
</evidence>
<protein>
    <recommendedName>
        <fullName evidence="5">DNA polymerase III delta N-terminal domain-containing protein</fullName>
    </recommendedName>
</protein>
<evidence type="ECO:0000256" key="2">
    <source>
        <dbReference type="ARBA" id="ARBA00022695"/>
    </source>
</evidence>
<evidence type="ECO:0000256" key="3">
    <source>
        <dbReference type="ARBA" id="ARBA00022705"/>
    </source>
</evidence>
<gene>
    <name evidence="6" type="ORF">COB11_04230</name>
</gene>
<name>A0A2A4YHL4_UNCAE</name>
<dbReference type="PANTHER" id="PTHR34388">
    <property type="entry name" value="DNA POLYMERASE III SUBUNIT DELTA"/>
    <property type="match status" value="1"/>
</dbReference>
<dbReference type="InterPro" id="IPR005790">
    <property type="entry name" value="DNA_polIII_delta"/>
</dbReference>
<dbReference type="NCBIfam" id="TIGR01128">
    <property type="entry name" value="holA"/>
    <property type="match status" value="1"/>
</dbReference>
<dbReference type="AlphaFoldDB" id="A0A2A4YHL4"/>